<name>W1PG01_AMBTC</name>
<dbReference type="EMBL" id="KI393933">
    <property type="protein sequence ID" value="ERN06010.1"/>
    <property type="molecule type" value="Genomic_DNA"/>
</dbReference>
<proteinExistence type="predicted"/>
<accession>W1PG01</accession>
<dbReference type="STRING" id="13333.W1PG01"/>
<dbReference type="Proteomes" id="UP000017836">
    <property type="component" value="Unassembled WGS sequence"/>
</dbReference>
<gene>
    <name evidence="1" type="ORF">AMTR_s00142p00001510</name>
</gene>
<keyword evidence="2" id="KW-1185">Reference proteome</keyword>
<organism evidence="1 2">
    <name type="scientific">Amborella trichopoda</name>
    <dbReference type="NCBI Taxonomy" id="13333"/>
    <lineage>
        <taxon>Eukaryota</taxon>
        <taxon>Viridiplantae</taxon>
        <taxon>Streptophyta</taxon>
        <taxon>Embryophyta</taxon>
        <taxon>Tracheophyta</taxon>
        <taxon>Spermatophyta</taxon>
        <taxon>Magnoliopsida</taxon>
        <taxon>Amborellales</taxon>
        <taxon>Amborellaceae</taxon>
        <taxon>Amborella</taxon>
    </lineage>
</organism>
<dbReference type="Gramene" id="ERN06010">
    <property type="protein sequence ID" value="ERN06010"/>
    <property type="gene ID" value="AMTR_s00142p00001510"/>
</dbReference>
<reference evidence="2" key="1">
    <citation type="journal article" date="2013" name="Science">
        <title>The Amborella genome and the evolution of flowering plants.</title>
        <authorList>
            <consortium name="Amborella Genome Project"/>
        </authorList>
    </citation>
    <scope>NUCLEOTIDE SEQUENCE [LARGE SCALE GENOMIC DNA]</scope>
</reference>
<dbReference type="HOGENOM" id="CLU_2392339_0_0_1"/>
<feature type="non-terminal residue" evidence="1">
    <location>
        <position position="94"/>
    </location>
</feature>
<evidence type="ECO:0000313" key="2">
    <source>
        <dbReference type="Proteomes" id="UP000017836"/>
    </source>
</evidence>
<protein>
    <submittedName>
        <fullName evidence="1">Uncharacterized protein</fullName>
    </submittedName>
</protein>
<evidence type="ECO:0000313" key="1">
    <source>
        <dbReference type="EMBL" id="ERN06010.1"/>
    </source>
</evidence>
<dbReference type="AlphaFoldDB" id="W1PG01"/>
<sequence length="94" mass="9979">MCSSISSASAICRIQSASPKLSLVSSTRSCNVECLKSINFQGFSGLRHGLLKKLPGAISRSRISMSTSVSAPTVVDDTLFSDYEPTCAFLFPGQ</sequence>